<evidence type="ECO:0000313" key="2">
    <source>
        <dbReference type="Proteomes" id="UP000183339"/>
    </source>
</evidence>
<protein>
    <submittedName>
        <fullName evidence="1">Uncharacterized protein</fullName>
    </submittedName>
</protein>
<dbReference type="AlphaFoldDB" id="A0A1I0FSL0"/>
<reference evidence="1 2" key="1">
    <citation type="submission" date="2016-10" db="EMBL/GenBank/DDBJ databases">
        <authorList>
            <person name="de Groot N.N."/>
        </authorList>
    </citation>
    <scope>NUCLEOTIDE SEQUENCE [LARGE SCALE GENOMIC DNA]</scope>
    <source>
        <strain evidence="1 2">Nl7</strain>
    </source>
</reference>
<dbReference type="OrthoDB" id="8595257at2"/>
<name>A0A1I0FSL0_9PROT</name>
<evidence type="ECO:0000313" key="1">
    <source>
        <dbReference type="EMBL" id="SET61219.1"/>
    </source>
</evidence>
<sequence length="110" mass="12486">MAVHTNVTNLIPDNMMLFMILESIARKLDAKVPSDIGLWSGNEIATYLKRDPRTVMKEILRRADFPNSIQLPSATGGKDQLLWKAKEVMEWADALIFIEIRHSVSYLSTP</sequence>
<accession>A0A1I0FSL0</accession>
<organism evidence="1 2">
    <name type="scientific">Nitrosospira multiformis</name>
    <dbReference type="NCBI Taxonomy" id="1231"/>
    <lineage>
        <taxon>Bacteria</taxon>
        <taxon>Pseudomonadati</taxon>
        <taxon>Pseudomonadota</taxon>
        <taxon>Betaproteobacteria</taxon>
        <taxon>Nitrosomonadales</taxon>
        <taxon>Nitrosomonadaceae</taxon>
        <taxon>Nitrosospira</taxon>
    </lineage>
</organism>
<dbReference type="EMBL" id="FOHI01000010">
    <property type="protein sequence ID" value="SET61219.1"/>
    <property type="molecule type" value="Genomic_DNA"/>
</dbReference>
<proteinExistence type="predicted"/>
<dbReference type="RefSeq" id="WP_074709090.1">
    <property type="nucleotide sequence ID" value="NZ_FOHI01000010.1"/>
</dbReference>
<gene>
    <name evidence="1" type="ORF">SAMN05216412_11033</name>
</gene>
<dbReference type="Proteomes" id="UP000183339">
    <property type="component" value="Unassembled WGS sequence"/>
</dbReference>